<comment type="caution">
    <text evidence="1">The sequence shown here is derived from an EMBL/GenBank/DDBJ whole genome shotgun (WGS) entry which is preliminary data.</text>
</comment>
<organism evidence="1">
    <name type="scientific">gut metagenome</name>
    <dbReference type="NCBI Taxonomy" id="749906"/>
    <lineage>
        <taxon>unclassified sequences</taxon>
        <taxon>metagenomes</taxon>
        <taxon>organismal metagenomes</taxon>
    </lineage>
</organism>
<reference evidence="1" key="1">
    <citation type="journal article" date="2012" name="PLoS ONE">
        <title>Gene sets for utilization of primary and secondary nutrition supplies in the distal gut of endangered iberian lynx.</title>
        <authorList>
            <person name="Alcaide M."/>
            <person name="Messina E."/>
            <person name="Richter M."/>
            <person name="Bargiela R."/>
            <person name="Peplies J."/>
            <person name="Huws S.A."/>
            <person name="Newbold C.J."/>
            <person name="Golyshin P.N."/>
            <person name="Simon M.A."/>
            <person name="Lopez G."/>
            <person name="Yakimov M.M."/>
            <person name="Ferrer M."/>
        </authorList>
    </citation>
    <scope>NUCLEOTIDE SEQUENCE</scope>
</reference>
<protein>
    <submittedName>
        <fullName evidence="1">Uncharacterized protein</fullName>
    </submittedName>
</protein>
<accession>J9FQR4</accession>
<proteinExistence type="predicted"/>
<dbReference type="AlphaFoldDB" id="J9FQR4"/>
<name>J9FQR4_9ZZZZ</name>
<dbReference type="EMBL" id="AMCI01009320">
    <property type="protein sequence ID" value="EJW89704.1"/>
    <property type="molecule type" value="Genomic_DNA"/>
</dbReference>
<evidence type="ECO:0000313" key="1">
    <source>
        <dbReference type="EMBL" id="EJW89704.1"/>
    </source>
</evidence>
<sequence length="84" mass="9774">HAYSIKNKEISIKEMFQNSFSNLPLLQITVTGVNHVCLHAYSGAYPFTHLDSYVSYVLKNHFITAHIWQERLNMSLIKQLIRNP</sequence>
<gene>
    <name evidence="1" type="ORF">EVA_22189</name>
</gene>
<feature type="non-terminal residue" evidence="1">
    <location>
        <position position="1"/>
    </location>
</feature>